<accession>A0A061SH36</accession>
<evidence type="ECO:0000256" key="1">
    <source>
        <dbReference type="ARBA" id="ARBA00006622"/>
    </source>
</evidence>
<dbReference type="PANTHER" id="PTHR22966:SF61">
    <property type="entry name" value="2-AMINOETHANETHIOL DIOXYGENASE"/>
    <property type="match status" value="1"/>
</dbReference>
<comment type="similarity">
    <text evidence="1">Belongs to the cysteine dioxygenase family.</text>
</comment>
<evidence type="ECO:0000256" key="2">
    <source>
        <dbReference type="ARBA" id="ARBA00013133"/>
    </source>
</evidence>
<keyword evidence="5" id="KW-0408">Iron</keyword>
<evidence type="ECO:0000313" key="9">
    <source>
        <dbReference type="EMBL" id="JAC72636.1"/>
    </source>
</evidence>
<evidence type="ECO:0000256" key="5">
    <source>
        <dbReference type="ARBA" id="ARBA00023004"/>
    </source>
</evidence>
<dbReference type="AlphaFoldDB" id="A0A061SH36"/>
<sequence>MGASNTNRGTFTQPNGKPLLQRLCDMVVEEFSGGKRPRNSEIQRICSLLRSVPLEELGVKAPAGANTKPDTKALKPNWAPPITYLHIYECEKFSMGIFCLPKHATIPLHNHPGMTVFSRVLYGNMHVRSLDISQRPRGISLPPASGQFARVVGDRVVTADEPPAVLFPNAGGNIHSFTALTDCAVLDVLSPPYSQDEGRDCTYYQESRICRDGGGGAGGEILLLKEYEPPMDFVVLRGTYEGVAVTDPSKDGDKGDAPGFCGPVPAVTADDNSESLQRLSLGSD</sequence>
<organism evidence="10">
    <name type="scientific">Tetraselmis sp. GSL018</name>
    <dbReference type="NCBI Taxonomy" id="582737"/>
    <lineage>
        <taxon>Eukaryota</taxon>
        <taxon>Viridiplantae</taxon>
        <taxon>Chlorophyta</taxon>
        <taxon>core chlorophytes</taxon>
        <taxon>Chlorodendrophyceae</taxon>
        <taxon>Chlorodendrales</taxon>
        <taxon>Chlorodendraceae</taxon>
        <taxon>Tetraselmis</taxon>
    </lineage>
</organism>
<dbReference type="EC" id="1.13.11.20" evidence="2"/>
<dbReference type="InterPro" id="IPR012864">
    <property type="entry name" value="PCO/ADO"/>
</dbReference>
<reference evidence="10" key="1">
    <citation type="submission" date="2014-05" db="EMBL/GenBank/DDBJ databases">
        <title>The transcriptome of the halophilic microalga Tetraselmis sp. GSL018 isolated from the Great Salt Lake, Utah.</title>
        <authorList>
            <person name="Jinkerson R.E."/>
            <person name="D'Adamo S."/>
            <person name="Posewitz M.C."/>
        </authorList>
    </citation>
    <scope>NUCLEOTIDE SEQUENCE</scope>
    <source>
        <strain evidence="10">GSL018</strain>
    </source>
</reference>
<gene>
    <name evidence="10" type="primary">ADO</name>
    <name evidence="8" type="ORF">TSPGSL018_20000</name>
    <name evidence="9" type="ORF">TSPGSL018_30856</name>
    <name evidence="10" type="ORF">TSPGSL018_896</name>
</gene>
<dbReference type="EMBL" id="GBEZ01023180">
    <property type="protein sequence ID" value="JAC63690.1"/>
    <property type="molecule type" value="Transcribed_RNA"/>
</dbReference>
<feature type="region of interest" description="Disordered" evidence="7">
    <location>
        <begin position="246"/>
        <end position="284"/>
    </location>
</feature>
<dbReference type="Pfam" id="PF07847">
    <property type="entry name" value="PCO_ADO"/>
    <property type="match status" value="1"/>
</dbReference>
<dbReference type="GO" id="GO:0046872">
    <property type="term" value="F:metal ion binding"/>
    <property type="evidence" value="ECO:0007669"/>
    <property type="project" value="UniProtKB-KW"/>
</dbReference>
<keyword evidence="3" id="KW-0479">Metal-binding</keyword>
<dbReference type="PANTHER" id="PTHR22966">
    <property type="entry name" value="2-AMINOETHANETHIOL DIOXYGENASE"/>
    <property type="match status" value="1"/>
</dbReference>
<dbReference type="Gene3D" id="2.60.120.10">
    <property type="entry name" value="Jelly Rolls"/>
    <property type="match status" value="1"/>
</dbReference>
<evidence type="ECO:0000256" key="7">
    <source>
        <dbReference type="SAM" id="MobiDB-lite"/>
    </source>
</evidence>
<comment type="catalytic activity">
    <reaction evidence="6">
        <text>L-cysteine + O2 = 3-sulfino-L-alanine + H(+)</text>
        <dbReference type="Rhea" id="RHEA:20441"/>
        <dbReference type="ChEBI" id="CHEBI:15378"/>
        <dbReference type="ChEBI" id="CHEBI:15379"/>
        <dbReference type="ChEBI" id="CHEBI:35235"/>
        <dbReference type="ChEBI" id="CHEBI:61085"/>
        <dbReference type="EC" id="1.13.11.20"/>
    </reaction>
    <physiologicalReaction direction="left-to-right" evidence="6">
        <dbReference type="Rhea" id="RHEA:20442"/>
    </physiologicalReaction>
</comment>
<dbReference type="CDD" id="cd20289">
    <property type="entry name" value="cupin_ADO"/>
    <property type="match status" value="1"/>
</dbReference>
<dbReference type="GO" id="GO:0017172">
    <property type="term" value="F:cysteine dioxygenase activity"/>
    <property type="evidence" value="ECO:0007669"/>
    <property type="project" value="UniProtKB-EC"/>
</dbReference>
<keyword evidence="10" id="KW-0223">Dioxygenase</keyword>
<dbReference type="EMBL" id="GBEZ01000414">
    <property type="protein sequence ID" value="JAC84472.1"/>
    <property type="molecule type" value="Transcribed_RNA"/>
</dbReference>
<evidence type="ECO:0000313" key="10">
    <source>
        <dbReference type="EMBL" id="JAC84472.1"/>
    </source>
</evidence>
<dbReference type="GO" id="GO:0070483">
    <property type="term" value="P:detection of hypoxia"/>
    <property type="evidence" value="ECO:0007669"/>
    <property type="project" value="UniProtKB-ARBA"/>
</dbReference>
<evidence type="ECO:0000313" key="8">
    <source>
        <dbReference type="EMBL" id="JAC63690.1"/>
    </source>
</evidence>
<dbReference type="SUPFAM" id="SSF51182">
    <property type="entry name" value="RmlC-like cupins"/>
    <property type="match status" value="1"/>
</dbReference>
<evidence type="ECO:0000256" key="6">
    <source>
        <dbReference type="ARBA" id="ARBA00024284"/>
    </source>
</evidence>
<protein>
    <recommendedName>
        <fullName evidence="2">cysteine dioxygenase</fullName>
        <ecNumber evidence="2">1.13.11.20</ecNumber>
    </recommendedName>
</protein>
<name>A0A061SH36_9CHLO</name>
<keyword evidence="4" id="KW-0560">Oxidoreductase</keyword>
<evidence type="ECO:0000256" key="3">
    <source>
        <dbReference type="ARBA" id="ARBA00022723"/>
    </source>
</evidence>
<feature type="compositionally biased region" description="Polar residues" evidence="7">
    <location>
        <begin position="274"/>
        <end position="284"/>
    </location>
</feature>
<dbReference type="InterPro" id="IPR014710">
    <property type="entry name" value="RmlC-like_jellyroll"/>
</dbReference>
<dbReference type="InterPro" id="IPR011051">
    <property type="entry name" value="RmlC_Cupin_sf"/>
</dbReference>
<dbReference type="EMBL" id="GBEZ01013341">
    <property type="protein sequence ID" value="JAC72636.1"/>
    <property type="molecule type" value="Transcribed_RNA"/>
</dbReference>
<evidence type="ECO:0000256" key="4">
    <source>
        <dbReference type="ARBA" id="ARBA00023002"/>
    </source>
</evidence>
<proteinExistence type="inferred from homology"/>